<keyword evidence="2 5" id="KW-0378">Hydrolase</keyword>
<sequence>MSKLNNEKELEERYLDNTLKFVKDSIKTLEIEFDEKLNKFRAAGKEMWENSAHFSNDSDKMADINVQLFAVETANRNFYLGQKELKKYKKSISSPYFGRFDFIEDSYEEKEKIYIGRFNIMDNKTNEIYVYDWRSPVASMFYRHEIGGATYKSPVGNINGEIMIKRQYKIEKSKLKYYFDSSTGINDEILQQVLGNNSSNKMKNIVETIQKEQDIIIRDIENELLIVQGTAGSGKTSIALHRIAFLLYAYLGKKLESNNIVIISPNSIFSNYISDVLPELGEENVREITYDEIIKKTFGNRFKIQTRNEVLENIINEKNFDKRKTKTDNITFKGSMDFVTILDRFIKYYEHNLINFKDISYDGTIVETRQELKNEFLNNKINMPICRRLKRMENRILYKIQPMRKGRVSKLEQIVRQYPWHEFDAKAFSRLLSIKKFKSTLRDIRSFTIVDYFEMYKILFCKKELFYRLSYGIKLPQNIEEVLSETYSRIKNGYVEFEDCAPILYIKLIIGGNEAYEEIRQVVIDEAQDYYPIQYKIFSMLFKNARYTVLGDYNQIVEKEKNNNIYNEIIHILNKNKWTKLSLKKSYRSSYEINLFSRKLLESSDGIEPFIRHEEEPLIFHKNNFNDINNEIVSALKKCYEDGFESVGIICKTEEQKNEAYKNLSKLIKVNGLSENDREVKKGTVIVSTYMAKGLEFDAVIIYDVSNKNYSSKLDRRLLYIACTRALHRLIICYTGEKSHLI</sequence>
<dbReference type="InterPro" id="IPR027417">
    <property type="entry name" value="P-loop_NTPase"/>
</dbReference>
<evidence type="ECO:0000256" key="3">
    <source>
        <dbReference type="ARBA" id="ARBA00022806"/>
    </source>
</evidence>
<evidence type="ECO:0000256" key="5">
    <source>
        <dbReference type="PROSITE-ProRule" id="PRU00560"/>
    </source>
</evidence>
<dbReference type="GO" id="GO:0000725">
    <property type="term" value="P:recombinational repair"/>
    <property type="evidence" value="ECO:0007669"/>
    <property type="project" value="TreeGrafter"/>
</dbReference>
<dbReference type="Gene3D" id="3.40.50.300">
    <property type="entry name" value="P-loop containing nucleotide triphosphate hydrolases"/>
    <property type="match status" value="3"/>
</dbReference>
<gene>
    <name evidence="7" type="ORF">SAMN02745134_01018</name>
</gene>
<evidence type="ECO:0000256" key="2">
    <source>
        <dbReference type="ARBA" id="ARBA00022801"/>
    </source>
</evidence>
<dbReference type="Pfam" id="PF13538">
    <property type="entry name" value="UvrD_C_2"/>
    <property type="match status" value="1"/>
</dbReference>
<dbReference type="PANTHER" id="PTHR11070">
    <property type="entry name" value="UVRD / RECB / PCRA DNA HELICASE FAMILY MEMBER"/>
    <property type="match status" value="1"/>
</dbReference>
<keyword evidence="1 5" id="KW-0547">Nucleotide-binding</keyword>
<protein>
    <submittedName>
        <fullName evidence="7">DNA helicase-2 / ATP-dependent DNA helicase PcrA</fullName>
    </submittedName>
</protein>
<dbReference type="GO" id="GO:0005524">
    <property type="term" value="F:ATP binding"/>
    <property type="evidence" value="ECO:0007669"/>
    <property type="project" value="UniProtKB-UniRule"/>
</dbReference>
<dbReference type="InterPro" id="IPR027785">
    <property type="entry name" value="UvrD-like_helicase_C"/>
</dbReference>
<dbReference type="RefSeq" id="WP_084114320.1">
    <property type="nucleotide sequence ID" value="NZ_FWXH01000002.1"/>
</dbReference>
<name>A0A1W1X814_9CLOT</name>
<dbReference type="GO" id="GO:0003677">
    <property type="term" value="F:DNA binding"/>
    <property type="evidence" value="ECO:0007669"/>
    <property type="project" value="InterPro"/>
</dbReference>
<dbReference type="OrthoDB" id="9787585at2"/>
<dbReference type="PROSITE" id="PS51198">
    <property type="entry name" value="UVRD_HELICASE_ATP_BIND"/>
    <property type="match status" value="1"/>
</dbReference>
<feature type="binding site" evidence="5">
    <location>
        <begin position="229"/>
        <end position="236"/>
    </location>
    <ligand>
        <name>ATP</name>
        <dbReference type="ChEBI" id="CHEBI:30616"/>
    </ligand>
</feature>
<dbReference type="Proteomes" id="UP000192468">
    <property type="component" value="Unassembled WGS sequence"/>
</dbReference>
<dbReference type="Pfam" id="PF00580">
    <property type="entry name" value="UvrD-helicase"/>
    <property type="match status" value="1"/>
</dbReference>
<evidence type="ECO:0000313" key="7">
    <source>
        <dbReference type="EMBL" id="SMC20066.1"/>
    </source>
</evidence>
<dbReference type="GO" id="GO:0043138">
    <property type="term" value="F:3'-5' DNA helicase activity"/>
    <property type="evidence" value="ECO:0007669"/>
    <property type="project" value="TreeGrafter"/>
</dbReference>
<dbReference type="InterPro" id="IPR014016">
    <property type="entry name" value="UvrD-like_ATP-bd"/>
</dbReference>
<dbReference type="SUPFAM" id="SSF52540">
    <property type="entry name" value="P-loop containing nucleoside triphosphate hydrolases"/>
    <property type="match status" value="1"/>
</dbReference>
<dbReference type="GO" id="GO:0016787">
    <property type="term" value="F:hydrolase activity"/>
    <property type="evidence" value="ECO:0007669"/>
    <property type="project" value="UniProtKB-UniRule"/>
</dbReference>
<evidence type="ECO:0000256" key="4">
    <source>
        <dbReference type="ARBA" id="ARBA00022840"/>
    </source>
</evidence>
<evidence type="ECO:0000313" key="8">
    <source>
        <dbReference type="Proteomes" id="UP000192468"/>
    </source>
</evidence>
<keyword evidence="3 5" id="KW-0347">Helicase</keyword>
<keyword evidence="8" id="KW-1185">Reference proteome</keyword>
<evidence type="ECO:0000256" key="1">
    <source>
        <dbReference type="ARBA" id="ARBA00022741"/>
    </source>
</evidence>
<dbReference type="PANTHER" id="PTHR11070:SF17">
    <property type="entry name" value="DNA HELICASE IV"/>
    <property type="match status" value="1"/>
</dbReference>
<dbReference type="STRING" id="1121291.SAMN02745134_01018"/>
<accession>A0A1W1X814</accession>
<dbReference type="InterPro" id="IPR000212">
    <property type="entry name" value="DNA_helicase_UvrD/REP"/>
</dbReference>
<proteinExistence type="predicted"/>
<dbReference type="EMBL" id="FWXH01000002">
    <property type="protein sequence ID" value="SMC20066.1"/>
    <property type="molecule type" value="Genomic_DNA"/>
</dbReference>
<organism evidence="7 8">
    <name type="scientific">Clostridium acidisoli DSM 12555</name>
    <dbReference type="NCBI Taxonomy" id="1121291"/>
    <lineage>
        <taxon>Bacteria</taxon>
        <taxon>Bacillati</taxon>
        <taxon>Bacillota</taxon>
        <taxon>Clostridia</taxon>
        <taxon>Eubacteriales</taxon>
        <taxon>Clostridiaceae</taxon>
        <taxon>Clostridium</taxon>
    </lineage>
</organism>
<dbReference type="AlphaFoldDB" id="A0A1W1X814"/>
<keyword evidence="4 5" id="KW-0067">ATP-binding</keyword>
<feature type="domain" description="UvrD-like helicase ATP-binding" evidence="6">
    <location>
        <begin position="208"/>
        <end position="590"/>
    </location>
</feature>
<dbReference type="GO" id="GO:0005829">
    <property type="term" value="C:cytosol"/>
    <property type="evidence" value="ECO:0007669"/>
    <property type="project" value="TreeGrafter"/>
</dbReference>
<reference evidence="7 8" key="1">
    <citation type="submission" date="2017-04" db="EMBL/GenBank/DDBJ databases">
        <authorList>
            <person name="Afonso C.L."/>
            <person name="Miller P.J."/>
            <person name="Scott M.A."/>
            <person name="Spackman E."/>
            <person name="Goraichik I."/>
            <person name="Dimitrov K.M."/>
            <person name="Suarez D.L."/>
            <person name="Swayne D.E."/>
        </authorList>
    </citation>
    <scope>NUCLEOTIDE SEQUENCE [LARGE SCALE GENOMIC DNA]</scope>
    <source>
        <strain evidence="7 8">DSM 12555</strain>
    </source>
</reference>
<evidence type="ECO:0000259" key="6">
    <source>
        <dbReference type="PROSITE" id="PS51198"/>
    </source>
</evidence>